<reference evidence="2 3" key="1">
    <citation type="submission" date="2021-03" db="EMBL/GenBank/DDBJ databases">
        <title>Sequencing the genomes of 1000 actinobacteria strains.</title>
        <authorList>
            <person name="Klenk H.-P."/>
        </authorList>
    </citation>
    <scope>NUCLEOTIDE SEQUENCE [LARGE SCALE GENOMIC DNA]</scope>
    <source>
        <strain evidence="2 3">DSM 45516</strain>
    </source>
</reference>
<dbReference type="SUPFAM" id="SSF47336">
    <property type="entry name" value="ACP-like"/>
    <property type="match status" value="1"/>
</dbReference>
<feature type="domain" description="Carrier" evidence="1">
    <location>
        <begin position="6"/>
        <end position="81"/>
    </location>
</feature>
<comment type="caution">
    <text evidence="2">The sequence shown here is derived from an EMBL/GenBank/DDBJ whole genome shotgun (WGS) entry which is preliminary data.</text>
</comment>
<evidence type="ECO:0000313" key="2">
    <source>
        <dbReference type="EMBL" id="MBP2191543.1"/>
    </source>
</evidence>
<name>A0ABS4QKD6_9NOCA</name>
<evidence type="ECO:0000259" key="1">
    <source>
        <dbReference type="PROSITE" id="PS50075"/>
    </source>
</evidence>
<evidence type="ECO:0000313" key="3">
    <source>
        <dbReference type="Proteomes" id="UP001519325"/>
    </source>
</evidence>
<dbReference type="Pfam" id="PF00550">
    <property type="entry name" value="PP-binding"/>
    <property type="match status" value="1"/>
</dbReference>
<organism evidence="2 3">
    <name type="scientific">Nocardia goodfellowii</name>
    <dbReference type="NCBI Taxonomy" id="882446"/>
    <lineage>
        <taxon>Bacteria</taxon>
        <taxon>Bacillati</taxon>
        <taxon>Actinomycetota</taxon>
        <taxon>Actinomycetes</taxon>
        <taxon>Mycobacteriales</taxon>
        <taxon>Nocardiaceae</taxon>
        <taxon>Nocardia</taxon>
    </lineage>
</organism>
<proteinExistence type="predicted"/>
<dbReference type="Proteomes" id="UP001519325">
    <property type="component" value="Unassembled WGS sequence"/>
</dbReference>
<sequence>MTAKFTEIFDDLKSLLVEEAGVPVELVTPDALLTDLPGIDSLRMMRTVLRLENRTGIAVNESVVFGAKTLRDLVNGIEREIAAQVPDTDKK</sequence>
<dbReference type="Gene3D" id="1.10.1200.10">
    <property type="entry name" value="ACP-like"/>
    <property type="match status" value="1"/>
</dbReference>
<dbReference type="EMBL" id="JAGGMR010000001">
    <property type="protein sequence ID" value="MBP2191543.1"/>
    <property type="molecule type" value="Genomic_DNA"/>
</dbReference>
<dbReference type="PROSITE" id="PS50075">
    <property type="entry name" value="CARRIER"/>
    <property type="match status" value="1"/>
</dbReference>
<dbReference type="InterPro" id="IPR009081">
    <property type="entry name" value="PP-bd_ACP"/>
</dbReference>
<dbReference type="RefSeq" id="WP_209893300.1">
    <property type="nucleotide sequence ID" value="NZ_JAGGMR010000001.1"/>
</dbReference>
<accession>A0ABS4QKD6</accession>
<protein>
    <submittedName>
        <fullName evidence="2">Acyl carrier protein</fullName>
    </submittedName>
</protein>
<dbReference type="InterPro" id="IPR036736">
    <property type="entry name" value="ACP-like_sf"/>
</dbReference>
<gene>
    <name evidence="2" type="ORF">BJ987_004444</name>
</gene>
<keyword evidence="3" id="KW-1185">Reference proteome</keyword>